<dbReference type="GO" id="GO:0042254">
    <property type="term" value="P:ribosome biogenesis"/>
    <property type="evidence" value="ECO:0007669"/>
    <property type="project" value="UniProtKB-KW"/>
</dbReference>
<dbReference type="PANTHER" id="PTHR38099">
    <property type="entry name" value="LARGE RIBOSOMAL RNA SUBUNIT ACCUMULATION PROTEIN YCED"/>
    <property type="match status" value="1"/>
</dbReference>
<dbReference type="Pfam" id="PF02620">
    <property type="entry name" value="YceD"/>
    <property type="match status" value="1"/>
</dbReference>
<comment type="similarity">
    <text evidence="2">Belongs to the DUF177 domain family.</text>
</comment>
<evidence type="ECO:0000256" key="2">
    <source>
        <dbReference type="ARBA" id="ARBA00010740"/>
    </source>
</evidence>
<keyword evidence="7" id="KW-1185">Reference proteome</keyword>
<comment type="function">
    <text evidence="1">Plays a role in synthesis, processing and/or stability of 23S rRNA.</text>
</comment>
<dbReference type="AlphaFoldDB" id="A1K5Y2"/>
<dbReference type="KEGG" id="azo:azo1620"/>
<accession>A1K5Y2</accession>
<dbReference type="PANTHER" id="PTHR38099:SF1">
    <property type="entry name" value="LARGE RIBOSOMAL RNA SUBUNIT ACCUMULATION PROTEIN YCED"/>
    <property type="match status" value="1"/>
</dbReference>
<evidence type="ECO:0000313" key="7">
    <source>
        <dbReference type="Proteomes" id="UP000002588"/>
    </source>
</evidence>
<sequence>MIADPFRFAVEARSLAGKVGVAALERLADALAGTEGDVEYRIAGSLDKQGKPRLQLIVKGCLELRCQRCLEGMSWALAVDRVLQPFRSGEEIPDEELEDDEVDAIEVESGLDVIGLVEDEILLALPIAPRHESCGPAGQEGADGKASPFAVLAGLRGGGKA</sequence>
<gene>
    <name evidence="6" type="ordered locus">azo1620</name>
</gene>
<evidence type="ECO:0000256" key="3">
    <source>
        <dbReference type="ARBA" id="ARBA00015716"/>
    </source>
</evidence>
<evidence type="ECO:0000256" key="1">
    <source>
        <dbReference type="ARBA" id="ARBA00002868"/>
    </source>
</evidence>
<organism evidence="6 7">
    <name type="scientific">Azoarcus sp. (strain BH72)</name>
    <dbReference type="NCBI Taxonomy" id="418699"/>
    <lineage>
        <taxon>Bacteria</taxon>
        <taxon>Pseudomonadati</taxon>
        <taxon>Pseudomonadota</taxon>
        <taxon>Betaproteobacteria</taxon>
        <taxon>Rhodocyclales</taxon>
        <taxon>Zoogloeaceae</taxon>
        <taxon>Azoarcus</taxon>
    </lineage>
</organism>
<name>A1K5Y2_AZOSB</name>
<dbReference type="Proteomes" id="UP000002588">
    <property type="component" value="Chromosome"/>
</dbReference>
<dbReference type="InterPro" id="IPR039255">
    <property type="entry name" value="YceD_bac"/>
</dbReference>
<evidence type="ECO:0000313" key="6">
    <source>
        <dbReference type="EMBL" id="CAL94237.1"/>
    </source>
</evidence>
<reference evidence="6 7" key="1">
    <citation type="journal article" date="2006" name="Nat. Biotechnol.">
        <title>Complete genome of the mutualistic, N2-fixing grass endophyte Azoarcus sp. strain BH72.</title>
        <authorList>
            <person name="Krause A."/>
            <person name="Ramakumar A."/>
            <person name="Bartels D."/>
            <person name="Battistoni F."/>
            <person name="Bekel T."/>
            <person name="Boch J."/>
            <person name="Boehm M."/>
            <person name="Friedrich F."/>
            <person name="Hurek T."/>
            <person name="Krause L."/>
            <person name="Linke B."/>
            <person name="McHardy A.C."/>
            <person name="Sarkar A."/>
            <person name="Schneiker S."/>
            <person name="Syed A.A."/>
            <person name="Thauer R."/>
            <person name="Vorhoelter F.-J."/>
            <person name="Weidner S."/>
            <person name="Puehler A."/>
            <person name="Reinhold-Hurek B."/>
            <person name="Kaiser O."/>
            <person name="Goesmann A."/>
        </authorList>
    </citation>
    <scope>NUCLEOTIDE SEQUENCE [LARGE SCALE GENOMIC DNA]</scope>
    <source>
        <strain evidence="6 7">BH72</strain>
    </source>
</reference>
<protein>
    <recommendedName>
        <fullName evidence="3">Large ribosomal RNA subunit accumulation protein YceD</fullName>
    </recommendedName>
    <alternativeName>
        <fullName evidence="5">23S rRNA accumulation protein YceD</fullName>
    </alternativeName>
</protein>
<keyword evidence="4" id="KW-0690">Ribosome biogenesis</keyword>
<evidence type="ECO:0000256" key="5">
    <source>
        <dbReference type="ARBA" id="ARBA00031841"/>
    </source>
</evidence>
<dbReference type="InterPro" id="IPR003772">
    <property type="entry name" value="YceD"/>
</dbReference>
<dbReference type="STRING" id="62928.azo1620"/>
<dbReference type="HOGENOM" id="CLU_094127_0_1_4"/>
<proteinExistence type="inferred from homology"/>
<dbReference type="EMBL" id="AM406670">
    <property type="protein sequence ID" value="CAL94237.1"/>
    <property type="molecule type" value="Genomic_DNA"/>
</dbReference>
<evidence type="ECO:0000256" key="4">
    <source>
        <dbReference type="ARBA" id="ARBA00022517"/>
    </source>
</evidence>
<dbReference type="GO" id="GO:0005829">
    <property type="term" value="C:cytosol"/>
    <property type="evidence" value="ECO:0007669"/>
    <property type="project" value="TreeGrafter"/>
</dbReference>
<dbReference type="eggNOG" id="COG1399">
    <property type="taxonomic scope" value="Bacteria"/>
</dbReference>